<evidence type="ECO:0000313" key="2">
    <source>
        <dbReference type="Proteomes" id="UP000183982"/>
    </source>
</evidence>
<dbReference type="InterPro" id="IPR007420">
    <property type="entry name" value="DUF465"/>
</dbReference>
<dbReference type="Proteomes" id="UP000183982">
    <property type="component" value="Unassembled WGS sequence"/>
</dbReference>
<organism evidence="1 2">
    <name type="scientific">Shimia gijangensis</name>
    <dbReference type="NCBI Taxonomy" id="1470563"/>
    <lineage>
        <taxon>Bacteria</taxon>
        <taxon>Pseudomonadati</taxon>
        <taxon>Pseudomonadota</taxon>
        <taxon>Alphaproteobacteria</taxon>
        <taxon>Rhodobacterales</taxon>
        <taxon>Roseobacteraceae</taxon>
    </lineage>
</organism>
<reference evidence="2" key="1">
    <citation type="submission" date="2016-11" db="EMBL/GenBank/DDBJ databases">
        <authorList>
            <person name="Varghese N."/>
            <person name="Submissions S."/>
        </authorList>
    </citation>
    <scope>NUCLEOTIDE SEQUENCE [LARGE SCALE GENOMIC DNA]</scope>
    <source>
        <strain evidence="2">DSM 100564</strain>
    </source>
</reference>
<protein>
    <submittedName>
        <fullName evidence="1">Uncharacterized protein</fullName>
    </submittedName>
</protein>
<gene>
    <name evidence="1" type="ORF">SAMN05444000_103221</name>
</gene>
<dbReference type="STRING" id="1470563.SAMN05444000_103221"/>
<dbReference type="EMBL" id="FQZQ01000003">
    <property type="protein sequence ID" value="SHI85621.1"/>
    <property type="molecule type" value="Genomic_DNA"/>
</dbReference>
<evidence type="ECO:0000313" key="1">
    <source>
        <dbReference type="EMBL" id="SHI85621.1"/>
    </source>
</evidence>
<dbReference type="AlphaFoldDB" id="A0A1M6EJI5"/>
<proteinExistence type="predicted"/>
<dbReference type="Pfam" id="PF04325">
    <property type="entry name" value="DUF465"/>
    <property type="match status" value="1"/>
</dbReference>
<sequence>MSDSLFKRIAIIVIHMKSLKNRQTILDGQIEVEHKRRAPDQEQLRWLKVRRLMVRDQIARYESILQDLRSLLPTTHSRKVALA</sequence>
<name>A0A1M6EJI5_9RHOB</name>
<keyword evidence="2" id="KW-1185">Reference proteome</keyword>
<accession>A0A1M6EJI5</accession>